<proteinExistence type="predicted"/>
<evidence type="ECO:0000313" key="2">
    <source>
        <dbReference type="EMBL" id="OHX13227.1"/>
    </source>
</evidence>
<dbReference type="OrthoDB" id="6117634at2"/>
<feature type="signal peptide" evidence="1">
    <location>
        <begin position="1"/>
        <end position="22"/>
    </location>
</feature>
<keyword evidence="1" id="KW-0732">Signal</keyword>
<dbReference type="AlphaFoldDB" id="A0A1S1X114"/>
<dbReference type="RefSeq" id="WP_071115553.1">
    <property type="nucleotide sequence ID" value="NZ_MKCS01000001.1"/>
</dbReference>
<name>A0A1S1X114_9NEIS</name>
<feature type="chain" id="PRO_5010316813" description="Transglutaminase-like domain-containing protein" evidence="1">
    <location>
        <begin position="23"/>
        <end position="201"/>
    </location>
</feature>
<comment type="caution">
    <text evidence="2">The sequence shown here is derived from an EMBL/GenBank/DDBJ whole genome shotgun (WGS) entry which is preliminary data.</text>
</comment>
<evidence type="ECO:0000256" key="1">
    <source>
        <dbReference type="SAM" id="SignalP"/>
    </source>
</evidence>
<evidence type="ECO:0000313" key="3">
    <source>
        <dbReference type="Proteomes" id="UP000180088"/>
    </source>
</evidence>
<dbReference type="Proteomes" id="UP000180088">
    <property type="component" value="Unassembled WGS sequence"/>
</dbReference>
<gene>
    <name evidence="2" type="ORF">BI347_06700</name>
</gene>
<reference evidence="2 3" key="1">
    <citation type="submission" date="2016-09" db="EMBL/GenBank/DDBJ databases">
        <title>Chromobacterium muskegensis sp. nov., an insecticidal bacterium isolated from Sphagnum bogs.</title>
        <authorList>
            <person name="Sparks M.E."/>
            <person name="Blackburn M.B."/>
            <person name="Gundersen-Rindal D.E."/>
            <person name="Mitchell A."/>
            <person name="Farrar R."/>
            <person name="Kuhar D."/>
        </authorList>
    </citation>
    <scope>NUCLEOTIDE SEQUENCE [LARGE SCALE GENOMIC DNA]</scope>
    <source>
        <strain evidence="2 3">37-2</strain>
    </source>
</reference>
<protein>
    <recommendedName>
        <fullName evidence="4">Transglutaminase-like domain-containing protein</fullName>
    </recommendedName>
</protein>
<organism evidence="2 3">
    <name type="scientific">Chromobacterium sphagni</name>
    <dbReference type="NCBI Taxonomy" id="1903179"/>
    <lineage>
        <taxon>Bacteria</taxon>
        <taxon>Pseudomonadati</taxon>
        <taxon>Pseudomonadota</taxon>
        <taxon>Betaproteobacteria</taxon>
        <taxon>Neisseriales</taxon>
        <taxon>Chromobacteriaceae</taxon>
        <taxon>Chromobacterium</taxon>
    </lineage>
</organism>
<dbReference type="STRING" id="1903179.BI347_06700"/>
<evidence type="ECO:0008006" key="4">
    <source>
        <dbReference type="Google" id="ProtNLM"/>
    </source>
</evidence>
<dbReference type="EMBL" id="MKCS01000001">
    <property type="protein sequence ID" value="OHX13227.1"/>
    <property type="molecule type" value="Genomic_DNA"/>
</dbReference>
<accession>A0A1S1X114</accession>
<sequence length="201" mass="22165">MPPRLTPLLLILLCLLPGSGHADGLNICYHYRCSRQTYFEISDEARDWLAARLTRADSAASERDAVSDAVTALYRIAARETPIWQDKGGNIHDGPAEGRMDCVDHSSNVSAFLSYLDKQGWLKFHHAAPPAWRAPWILDLHYTGVLHDIAAGQDWAVDTWFKDFGEPPVVVPLSVWMKGYEPPAVSGLAAAAQQSKEGNSP</sequence>